<name>A0A1D7QTK3_9BACI</name>
<feature type="domain" description="ATP-grasp" evidence="2">
    <location>
        <begin position="107"/>
        <end position="282"/>
    </location>
</feature>
<proteinExistence type="predicted"/>
<dbReference type="AlphaFoldDB" id="A0A1D7QTK3"/>
<dbReference type="PANTHER" id="PTHR21621">
    <property type="entry name" value="RIBOSOMAL PROTEIN S6 MODIFICATION PROTEIN"/>
    <property type="match status" value="1"/>
</dbReference>
<keyword evidence="1" id="KW-0547">Nucleotide-binding</keyword>
<keyword evidence="1" id="KW-0067">ATP-binding</keyword>
<keyword evidence="3" id="KW-0808">Transferase</keyword>
<dbReference type="PANTHER" id="PTHR21621:SF0">
    <property type="entry name" value="BETA-CITRYLGLUTAMATE SYNTHASE B-RELATED"/>
    <property type="match status" value="1"/>
</dbReference>
<dbReference type="GO" id="GO:0005524">
    <property type="term" value="F:ATP binding"/>
    <property type="evidence" value="ECO:0007669"/>
    <property type="project" value="UniProtKB-UniRule"/>
</dbReference>
<evidence type="ECO:0000259" key="2">
    <source>
        <dbReference type="PROSITE" id="PS50975"/>
    </source>
</evidence>
<dbReference type="Pfam" id="PF08443">
    <property type="entry name" value="RimK"/>
    <property type="match status" value="1"/>
</dbReference>
<dbReference type="Proteomes" id="UP000094463">
    <property type="component" value="Chromosome"/>
</dbReference>
<keyword evidence="4" id="KW-1185">Reference proteome</keyword>
<evidence type="ECO:0000313" key="4">
    <source>
        <dbReference type="Proteomes" id="UP000094463"/>
    </source>
</evidence>
<dbReference type="PROSITE" id="PS50975">
    <property type="entry name" value="ATP_GRASP"/>
    <property type="match status" value="1"/>
</dbReference>
<dbReference type="GO" id="GO:0018169">
    <property type="term" value="F:ribosomal S6-glutamic acid ligase activity"/>
    <property type="evidence" value="ECO:0007669"/>
    <property type="project" value="TreeGrafter"/>
</dbReference>
<dbReference type="RefSeq" id="WP_069364447.1">
    <property type="nucleotide sequence ID" value="NZ_CP012502.1"/>
</dbReference>
<dbReference type="GO" id="GO:0005737">
    <property type="term" value="C:cytoplasm"/>
    <property type="evidence" value="ECO:0007669"/>
    <property type="project" value="TreeGrafter"/>
</dbReference>
<dbReference type="EMBL" id="CP012502">
    <property type="protein sequence ID" value="AOM82344.1"/>
    <property type="molecule type" value="Genomic_DNA"/>
</dbReference>
<dbReference type="GO" id="GO:0016740">
    <property type="term" value="F:transferase activity"/>
    <property type="evidence" value="ECO:0007669"/>
    <property type="project" value="UniProtKB-KW"/>
</dbReference>
<organism evidence="3 4">
    <name type="scientific">Salisediminibacterium beveridgei</name>
    <dbReference type="NCBI Taxonomy" id="632773"/>
    <lineage>
        <taxon>Bacteria</taxon>
        <taxon>Bacillati</taxon>
        <taxon>Bacillota</taxon>
        <taxon>Bacilli</taxon>
        <taxon>Bacillales</taxon>
        <taxon>Bacillaceae</taxon>
        <taxon>Salisediminibacterium</taxon>
    </lineage>
</organism>
<protein>
    <submittedName>
        <fullName evidence="3">Ribosomal protein S6 glutaminyl transferase</fullName>
    </submittedName>
</protein>
<dbReference type="KEGG" id="bbev:BBEV_0975"/>
<gene>
    <name evidence="3" type="primary">rimK-2</name>
    <name evidence="3" type="ORF">BBEV_0975</name>
</gene>
<dbReference type="Gene3D" id="3.30.470.20">
    <property type="entry name" value="ATP-grasp fold, B domain"/>
    <property type="match status" value="1"/>
</dbReference>
<dbReference type="SUPFAM" id="SSF56059">
    <property type="entry name" value="Glutathione synthetase ATP-binding domain-like"/>
    <property type="match status" value="1"/>
</dbReference>
<reference evidence="3 4" key="1">
    <citation type="submission" date="2015-08" db="EMBL/GenBank/DDBJ databases">
        <title>The complete genome sequence of Bacillus beveridgei MLTeJB.</title>
        <authorList>
            <person name="Hanson T.E."/>
            <person name="Mesa C."/>
            <person name="Basesman S.M."/>
            <person name="Oremland R.S."/>
        </authorList>
    </citation>
    <scope>NUCLEOTIDE SEQUENCE [LARGE SCALE GENOMIC DNA]</scope>
    <source>
        <strain evidence="3 4">MLTeJB</strain>
    </source>
</reference>
<dbReference type="STRING" id="632773.BBEV_0975"/>
<dbReference type="InterPro" id="IPR013651">
    <property type="entry name" value="ATP-grasp_RimK-type"/>
</dbReference>
<dbReference type="InterPro" id="IPR011761">
    <property type="entry name" value="ATP-grasp"/>
</dbReference>
<accession>A0A1D7QTK3</accession>
<evidence type="ECO:0000313" key="3">
    <source>
        <dbReference type="EMBL" id="AOM82344.1"/>
    </source>
</evidence>
<evidence type="ECO:0000256" key="1">
    <source>
        <dbReference type="PROSITE-ProRule" id="PRU00409"/>
    </source>
</evidence>
<dbReference type="GO" id="GO:0009432">
    <property type="term" value="P:SOS response"/>
    <property type="evidence" value="ECO:0007669"/>
    <property type="project" value="TreeGrafter"/>
</dbReference>
<dbReference type="OrthoDB" id="4426445at2"/>
<dbReference type="Gene3D" id="3.40.50.20">
    <property type="match status" value="1"/>
</dbReference>
<sequence>MIKTDLRTGWVIYRSRDIPRNDTFISLLHEAASERHISLKIVAYEDIIVRLGKQGVNPFVPLDGERPDFIMNRSVSPWLNEVCETMGIPCFNSAYVSRVANDKRLAYATMAQLGVDMLDSHALTLDCALDNAILDPFILKDPLGRGGTGVRMVEPNDPLNGIRSSLPADVIHQPVGGQKGKDVRVYVVGNQIVAAVLRRSQTDFRANLSAGGSSSLFHLNDNQLSLIQSIIDAIQLDYVGLDFLLTEDGDLLFNEMEDAVGSRSLYMCSDINIADMVMDYLDWKLYHLMDL</sequence>
<dbReference type="GO" id="GO:0046872">
    <property type="term" value="F:metal ion binding"/>
    <property type="evidence" value="ECO:0007669"/>
    <property type="project" value="InterPro"/>
</dbReference>